<evidence type="ECO:0000256" key="3">
    <source>
        <dbReference type="ARBA" id="ARBA00022801"/>
    </source>
</evidence>
<dbReference type="AlphaFoldDB" id="A0A1T4SYP6"/>
<proteinExistence type="inferred from homology"/>
<dbReference type="STRING" id="634771.SAMN04488128_103830"/>
<accession>A0A1T4SYP6</accession>
<evidence type="ECO:0000259" key="6">
    <source>
        <dbReference type="Pfam" id="PF18089"/>
    </source>
</evidence>
<dbReference type="GO" id="GO:0046872">
    <property type="term" value="F:metal ion binding"/>
    <property type="evidence" value="ECO:0007669"/>
    <property type="project" value="UniProtKB-KW"/>
</dbReference>
<name>A0A1T4SYP6_9BACT</name>
<feature type="domain" description="DAPG hydrolase PhiG" evidence="6">
    <location>
        <begin position="4"/>
        <end position="206"/>
    </location>
</feature>
<keyword evidence="8" id="KW-1185">Reference proteome</keyword>
<protein>
    <recommendedName>
        <fullName evidence="6">DAPG hydrolase PhiG domain-containing protein</fullName>
    </recommendedName>
</protein>
<dbReference type="Proteomes" id="UP000190367">
    <property type="component" value="Unassembled WGS sequence"/>
</dbReference>
<organism evidence="7 8">
    <name type="scientific">Chitinophaga eiseniae</name>
    <dbReference type="NCBI Taxonomy" id="634771"/>
    <lineage>
        <taxon>Bacteria</taxon>
        <taxon>Pseudomonadati</taxon>
        <taxon>Bacteroidota</taxon>
        <taxon>Chitinophagia</taxon>
        <taxon>Chitinophagales</taxon>
        <taxon>Chitinophagaceae</taxon>
        <taxon>Chitinophaga</taxon>
    </lineage>
</organism>
<reference evidence="8" key="1">
    <citation type="submission" date="2017-02" db="EMBL/GenBank/DDBJ databases">
        <authorList>
            <person name="Varghese N."/>
            <person name="Submissions S."/>
        </authorList>
    </citation>
    <scope>NUCLEOTIDE SEQUENCE [LARGE SCALE GENOMIC DNA]</scope>
    <source>
        <strain evidence="8">DSM 22224</strain>
    </source>
</reference>
<dbReference type="Pfam" id="PF18089">
    <property type="entry name" value="DAPG_hydrolase"/>
    <property type="match status" value="1"/>
</dbReference>
<dbReference type="RefSeq" id="WP_078671154.1">
    <property type="nucleotide sequence ID" value="NZ_FUWZ01000003.1"/>
</dbReference>
<sequence length="210" mass="24051">MKPEEANQLLQPGYLPFEAGYQRLDNGILLVAARSSLLNVKGYMIDWWFSYVHTTEQYKQWHPQDHVFSDWIGERGTGRYIGGTHIAYERLGGETVHRLKINFLPPSELLDTGRFAAAGVSTAIHARLGEAGAPGWTAKMVHFVRDTPYGCEMRSRFWLGCFAENNLLNDYETRVRIYPDETGKGLQQHCHEEMSILGQFLPELYRAHHP</sequence>
<keyword evidence="4" id="KW-0862">Zinc</keyword>
<dbReference type="InterPro" id="IPR041526">
    <property type="entry name" value="DAPG_hydrolase"/>
</dbReference>
<dbReference type="GO" id="GO:0016787">
    <property type="term" value="F:hydrolase activity"/>
    <property type="evidence" value="ECO:0007669"/>
    <property type="project" value="UniProtKB-KW"/>
</dbReference>
<evidence type="ECO:0000256" key="5">
    <source>
        <dbReference type="ARBA" id="ARBA00023459"/>
    </source>
</evidence>
<evidence type="ECO:0000313" key="8">
    <source>
        <dbReference type="Proteomes" id="UP000190367"/>
    </source>
</evidence>
<evidence type="ECO:0000313" key="7">
    <source>
        <dbReference type="EMBL" id="SKA33384.1"/>
    </source>
</evidence>
<comment type="similarity">
    <text evidence="5">Belongs to the DAPG/phloretin hydrolase family.</text>
</comment>
<keyword evidence="2" id="KW-0479">Metal-binding</keyword>
<comment type="cofactor">
    <cofactor evidence="1">
        <name>Zn(2+)</name>
        <dbReference type="ChEBI" id="CHEBI:29105"/>
    </cofactor>
</comment>
<dbReference type="EMBL" id="FUWZ01000003">
    <property type="protein sequence ID" value="SKA33384.1"/>
    <property type="molecule type" value="Genomic_DNA"/>
</dbReference>
<keyword evidence="3" id="KW-0378">Hydrolase</keyword>
<evidence type="ECO:0000256" key="1">
    <source>
        <dbReference type="ARBA" id="ARBA00001947"/>
    </source>
</evidence>
<gene>
    <name evidence="7" type="ORF">SAMN04488128_103830</name>
</gene>
<evidence type="ECO:0000256" key="2">
    <source>
        <dbReference type="ARBA" id="ARBA00022723"/>
    </source>
</evidence>
<dbReference type="OrthoDB" id="2052122at2"/>
<evidence type="ECO:0000256" key="4">
    <source>
        <dbReference type="ARBA" id="ARBA00022833"/>
    </source>
</evidence>